<dbReference type="GO" id="GO:0140359">
    <property type="term" value="F:ABC-type transporter activity"/>
    <property type="evidence" value="ECO:0007669"/>
    <property type="project" value="InterPro"/>
</dbReference>
<feature type="transmembrane region" description="Helical" evidence="1">
    <location>
        <begin position="88"/>
        <end position="110"/>
    </location>
</feature>
<gene>
    <name evidence="2" type="ORF">Q605_AUC00954G0001</name>
</gene>
<evidence type="ECO:0000313" key="2">
    <source>
        <dbReference type="EMBL" id="ETJ02692.1"/>
    </source>
</evidence>
<dbReference type="Proteomes" id="UP000018852">
    <property type="component" value="Unassembled WGS sequence"/>
</dbReference>
<evidence type="ECO:0000256" key="1">
    <source>
        <dbReference type="SAM" id="Phobius"/>
    </source>
</evidence>
<dbReference type="GO" id="GO:0005886">
    <property type="term" value="C:plasma membrane"/>
    <property type="evidence" value="ECO:0007669"/>
    <property type="project" value="UniProtKB-SubCell"/>
</dbReference>
<keyword evidence="1" id="KW-0812">Transmembrane</keyword>
<dbReference type="PANTHER" id="PTHR37305:SF1">
    <property type="entry name" value="MEMBRANE PROTEIN"/>
    <property type="match status" value="1"/>
</dbReference>
<feature type="transmembrane region" description="Helical" evidence="1">
    <location>
        <begin position="47"/>
        <end position="68"/>
    </location>
</feature>
<sequence>MMVGTTFGQIVVAVMGALIVTGEYSSGQIRSTLAAIPRRSRSFWAKALTIAVWSFLLGAVSILAAWAISAPLVQGEPVSLGRTEFLGYVWGSGLAYAGIALMSLGLGFLLRSTAGAITVVTVLLFVINIPLSLAGGVWSWARKAMEYTLSQVSTAVVDPYSTQVAWAGTEGSSLSLTHAQGVLVFIAWCVIPLLAGWLAFSKRDA</sequence>
<dbReference type="Pfam" id="PF12679">
    <property type="entry name" value="ABC2_membrane_2"/>
    <property type="match status" value="1"/>
</dbReference>
<comment type="caution">
    <text evidence="2">The sequence shown here is derived from an EMBL/GenBank/DDBJ whole genome shotgun (WGS) entry which is preliminary data.</text>
</comment>
<reference evidence="2 3" key="1">
    <citation type="submission" date="2013-12" db="EMBL/GenBank/DDBJ databases">
        <title>A Varibaculum cambriense genome reconstructed from a premature infant gut community with otherwise low bacterial novelty that shifts toward anaerobic metabolism during the third week of life.</title>
        <authorList>
            <person name="Brown C.T."/>
            <person name="Sharon I."/>
            <person name="Thomas B.C."/>
            <person name="Castelle C.J."/>
            <person name="Morowitz M.J."/>
            <person name="Banfield J.F."/>
        </authorList>
    </citation>
    <scope>NUCLEOTIDE SEQUENCE [LARGE SCALE GENOMIC DNA]</scope>
    <source>
        <strain evidence="3">DORA_12</strain>
    </source>
</reference>
<name>W1V9N5_9ACTO</name>
<dbReference type="AlphaFoldDB" id="W1V9N5"/>
<feature type="transmembrane region" description="Helical" evidence="1">
    <location>
        <begin position="182"/>
        <end position="200"/>
    </location>
</feature>
<keyword evidence="1" id="KW-0472">Membrane</keyword>
<dbReference type="EMBL" id="AZLV01000954">
    <property type="protein sequence ID" value="ETJ02692.1"/>
    <property type="molecule type" value="Genomic_DNA"/>
</dbReference>
<proteinExistence type="predicted"/>
<feature type="transmembrane region" description="Helical" evidence="1">
    <location>
        <begin position="117"/>
        <end position="141"/>
    </location>
</feature>
<evidence type="ECO:0000313" key="3">
    <source>
        <dbReference type="Proteomes" id="UP000018852"/>
    </source>
</evidence>
<accession>W1V9N5</accession>
<dbReference type="PANTHER" id="PTHR37305">
    <property type="entry name" value="INTEGRAL MEMBRANE PROTEIN-RELATED"/>
    <property type="match status" value="1"/>
</dbReference>
<keyword evidence="1" id="KW-1133">Transmembrane helix</keyword>
<organism evidence="2 3">
    <name type="scientific">Actinomyces urogenitalis DORA_12</name>
    <dbReference type="NCBI Taxonomy" id="1403939"/>
    <lineage>
        <taxon>Bacteria</taxon>
        <taxon>Bacillati</taxon>
        <taxon>Actinomycetota</taxon>
        <taxon>Actinomycetes</taxon>
        <taxon>Actinomycetales</taxon>
        <taxon>Actinomycetaceae</taxon>
        <taxon>Actinomyces</taxon>
    </lineage>
</organism>
<feature type="transmembrane region" description="Helical" evidence="1">
    <location>
        <begin position="6"/>
        <end position="26"/>
    </location>
</feature>
<protein>
    <submittedName>
        <fullName evidence="2">ABC superfamily ATP binding cassette transporter, integral membrane subunit</fullName>
    </submittedName>
</protein>
<dbReference type="PATRIC" id="fig|1403939.3.peg.1540"/>